<proteinExistence type="predicted"/>
<evidence type="ECO:0000313" key="2">
    <source>
        <dbReference type="EMBL" id="MFF0457129.1"/>
    </source>
</evidence>
<accession>A0ABW6NQ84</accession>
<evidence type="ECO:0000256" key="1">
    <source>
        <dbReference type="SAM" id="MobiDB-lite"/>
    </source>
</evidence>
<comment type="caution">
    <text evidence="2">The sequence shown here is derived from an EMBL/GenBank/DDBJ whole genome shotgun (WGS) entry which is preliminary data.</text>
</comment>
<keyword evidence="3" id="KW-1185">Reference proteome</keyword>
<gene>
    <name evidence="2" type="ORF">ACFYTH_27530</name>
</gene>
<name>A0ABW6NQ84_9NOCA</name>
<dbReference type="Proteomes" id="UP001601521">
    <property type="component" value="Unassembled WGS sequence"/>
</dbReference>
<sequence length="71" mass="7912">MQRFAVDCAAAGLPGADPDELVELRRYLATRVARRHRAETGALTHQRSDAHHLPRVSHRGTGERLVCARVE</sequence>
<dbReference type="EMBL" id="JBIALX010000013">
    <property type="protein sequence ID" value="MFF0457129.1"/>
    <property type="molecule type" value="Genomic_DNA"/>
</dbReference>
<feature type="region of interest" description="Disordered" evidence="1">
    <location>
        <begin position="38"/>
        <end position="60"/>
    </location>
</feature>
<evidence type="ECO:0000313" key="3">
    <source>
        <dbReference type="Proteomes" id="UP001601521"/>
    </source>
</evidence>
<dbReference type="RefSeq" id="WP_387254198.1">
    <property type="nucleotide sequence ID" value="NZ_JBIALX010000013.1"/>
</dbReference>
<organism evidence="2 3">
    <name type="scientific">Nocardia africana</name>
    <dbReference type="NCBI Taxonomy" id="134964"/>
    <lineage>
        <taxon>Bacteria</taxon>
        <taxon>Bacillati</taxon>
        <taxon>Actinomycetota</taxon>
        <taxon>Actinomycetes</taxon>
        <taxon>Mycobacteriales</taxon>
        <taxon>Nocardiaceae</taxon>
        <taxon>Nocardia</taxon>
    </lineage>
</organism>
<protein>
    <submittedName>
        <fullName evidence="2">Uncharacterized protein</fullName>
    </submittedName>
</protein>
<reference evidence="2 3" key="1">
    <citation type="submission" date="2024-10" db="EMBL/GenBank/DDBJ databases">
        <title>The Natural Products Discovery Center: Release of the First 8490 Sequenced Strains for Exploring Actinobacteria Biosynthetic Diversity.</title>
        <authorList>
            <person name="Kalkreuter E."/>
            <person name="Kautsar S.A."/>
            <person name="Yang D."/>
            <person name="Bader C.D."/>
            <person name="Teijaro C.N."/>
            <person name="Fluegel L."/>
            <person name="Davis C.M."/>
            <person name="Simpson J.R."/>
            <person name="Lauterbach L."/>
            <person name="Steele A.D."/>
            <person name="Gui C."/>
            <person name="Meng S."/>
            <person name="Li G."/>
            <person name="Viehrig K."/>
            <person name="Ye F."/>
            <person name="Su P."/>
            <person name="Kiefer A.F."/>
            <person name="Nichols A."/>
            <person name="Cepeda A.J."/>
            <person name="Yan W."/>
            <person name="Fan B."/>
            <person name="Jiang Y."/>
            <person name="Adhikari A."/>
            <person name="Zheng C.-J."/>
            <person name="Schuster L."/>
            <person name="Cowan T.M."/>
            <person name="Smanski M.J."/>
            <person name="Chevrette M.G."/>
            <person name="De Carvalho L.P.S."/>
            <person name="Shen B."/>
        </authorList>
    </citation>
    <scope>NUCLEOTIDE SEQUENCE [LARGE SCALE GENOMIC DNA]</scope>
    <source>
        <strain evidence="2 3">NPDC004550</strain>
    </source>
</reference>